<keyword evidence="1" id="KW-0175">Coiled coil</keyword>
<feature type="coiled-coil region" evidence="1">
    <location>
        <begin position="419"/>
        <end position="516"/>
    </location>
</feature>
<gene>
    <name evidence="3" type="ORF">LR48_Vigan06g053400</name>
</gene>
<evidence type="ECO:0000313" key="4">
    <source>
        <dbReference type="Proteomes" id="UP000053144"/>
    </source>
</evidence>
<reference evidence="4" key="1">
    <citation type="journal article" date="2015" name="Proc. Natl. Acad. Sci. U.S.A.">
        <title>Genome sequencing of adzuki bean (Vigna angularis) provides insight into high starch and low fat accumulation and domestication.</title>
        <authorList>
            <person name="Yang K."/>
            <person name="Tian Z."/>
            <person name="Chen C."/>
            <person name="Luo L."/>
            <person name="Zhao B."/>
            <person name="Wang Z."/>
            <person name="Yu L."/>
            <person name="Li Y."/>
            <person name="Sun Y."/>
            <person name="Li W."/>
            <person name="Chen Y."/>
            <person name="Li Y."/>
            <person name="Zhang Y."/>
            <person name="Ai D."/>
            <person name="Zhao J."/>
            <person name="Shang C."/>
            <person name="Ma Y."/>
            <person name="Wu B."/>
            <person name="Wang M."/>
            <person name="Gao L."/>
            <person name="Sun D."/>
            <person name="Zhang P."/>
            <person name="Guo F."/>
            <person name="Wang W."/>
            <person name="Li Y."/>
            <person name="Wang J."/>
            <person name="Varshney R.K."/>
            <person name="Wang J."/>
            <person name="Ling H.Q."/>
            <person name="Wan P."/>
        </authorList>
    </citation>
    <scope>NUCLEOTIDE SEQUENCE</scope>
    <source>
        <strain evidence="4">cv. Jingnong 6</strain>
    </source>
</reference>
<feature type="compositionally biased region" description="Basic and acidic residues" evidence="2">
    <location>
        <begin position="1"/>
        <end position="13"/>
    </location>
</feature>
<feature type="region of interest" description="Disordered" evidence="2">
    <location>
        <begin position="1"/>
        <end position="25"/>
    </location>
</feature>
<evidence type="ECO:0000256" key="2">
    <source>
        <dbReference type="SAM" id="MobiDB-lite"/>
    </source>
</evidence>
<protein>
    <submittedName>
        <fullName evidence="3">Uncharacterized protein</fullName>
    </submittedName>
</protein>
<sequence>MEEKGQRAGRDLPEPSSAAESPDITTIPCGENAFCYGNVGSEGPEVCGTSLARDYDWAAREVGEISSLFRSRAMLADWVENSCILRTLGYSACVRLVSCREDERVFHGRENSSRDFFYCYASPFYDLYLRVPFTTFQMDVLKTLNVAPSQLHPNRWGYMCRPAARRGWVSLISEPGNALLELYLQSYRGFKNKFFKVSILDAGRRHFFDGEGNPKFPLYWTNEPLKFTSWAEDKMTIEELEALNVLTALPRPFSSRRLVNCLEHDDADSRLFEIMGRKGSGRNWFQAINDERTVGNRPGSSSQRMPVPTTGPVVIAVSVDETVAVEEQPLVRKRKGNVVDTSGVASKKKKDTVDETARPLPLGVWDPSFTLSHKVDLNLDDSEKKVVENMTEQQIADAMLEMTTRAQMLAWHMAYASDRGMLRVELEKAQTQLKDLTEAHAACESKQKRSEQLLKEAEVLLNDARDSGRTFKKERDQLSSELEQAKRAMVVLAKERNDLRAEALEKNELVEELKDAIMVEHTRGFRKALRQVGHLLNVATEGVEFDVRKEVYEGQLRPLNEIPEDAYMEAEEGEEVAATMCMKKLPPWKNWLWRLQKMLVAMRRIL</sequence>
<accession>A0A0L9UR40</accession>
<name>A0A0L9UR40_PHAAN</name>
<dbReference type="PANTHER" id="PTHR31099">
    <property type="entry name" value="OS06G0165300 PROTEIN"/>
    <property type="match status" value="1"/>
</dbReference>
<dbReference type="EMBL" id="CM003376">
    <property type="protein sequence ID" value="KOM45228.1"/>
    <property type="molecule type" value="Genomic_DNA"/>
</dbReference>
<dbReference type="Proteomes" id="UP000053144">
    <property type="component" value="Chromosome 6"/>
</dbReference>
<organism evidence="3 4">
    <name type="scientific">Phaseolus angularis</name>
    <name type="common">Azuki bean</name>
    <name type="synonym">Vigna angularis</name>
    <dbReference type="NCBI Taxonomy" id="3914"/>
    <lineage>
        <taxon>Eukaryota</taxon>
        <taxon>Viridiplantae</taxon>
        <taxon>Streptophyta</taxon>
        <taxon>Embryophyta</taxon>
        <taxon>Tracheophyta</taxon>
        <taxon>Spermatophyta</taxon>
        <taxon>Magnoliopsida</taxon>
        <taxon>eudicotyledons</taxon>
        <taxon>Gunneridae</taxon>
        <taxon>Pentapetalae</taxon>
        <taxon>rosids</taxon>
        <taxon>fabids</taxon>
        <taxon>Fabales</taxon>
        <taxon>Fabaceae</taxon>
        <taxon>Papilionoideae</taxon>
        <taxon>50 kb inversion clade</taxon>
        <taxon>NPAAA clade</taxon>
        <taxon>indigoferoid/millettioid clade</taxon>
        <taxon>Phaseoleae</taxon>
        <taxon>Vigna</taxon>
    </lineage>
</organism>
<proteinExistence type="predicted"/>
<dbReference type="Gramene" id="KOM45228">
    <property type="protein sequence ID" value="KOM45228"/>
    <property type="gene ID" value="LR48_Vigan06g053400"/>
</dbReference>
<dbReference type="OMA" id="EDAYMEA"/>
<dbReference type="AlphaFoldDB" id="A0A0L9UR40"/>
<dbReference type="PANTHER" id="PTHR31099:SF49">
    <property type="entry name" value="MYOSIN HEAVY CHAIN-LIKE PROTEIN"/>
    <property type="match status" value="1"/>
</dbReference>
<evidence type="ECO:0000256" key="1">
    <source>
        <dbReference type="SAM" id="Coils"/>
    </source>
</evidence>
<evidence type="ECO:0000313" key="3">
    <source>
        <dbReference type="EMBL" id="KOM45228.1"/>
    </source>
</evidence>